<comment type="caution">
    <text evidence="1">The sequence shown here is derived from an EMBL/GenBank/DDBJ whole genome shotgun (WGS) entry which is preliminary data.</text>
</comment>
<protein>
    <submittedName>
        <fullName evidence="1">Uncharacterized protein</fullName>
    </submittedName>
</protein>
<organism evidence="1 2">
    <name type="scientific">[Candida] jaroonii</name>
    <dbReference type="NCBI Taxonomy" id="467808"/>
    <lineage>
        <taxon>Eukaryota</taxon>
        <taxon>Fungi</taxon>
        <taxon>Dikarya</taxon>
        <taxon>Ascomycota</taxon>
        <taxon>Saccharomycotina</taxon>
        <taxon>Pichiomycetes</taxon>
        <taxon>Debaryomycetaceae</taxon>
        <taxon>Yamadazyma</taxon>
    </lineage>
</organism>
<evidence type="ECO:0000313" key="2">
    <source>
        <dbReference type="Proteomes" id="UP001152531"/>
    </source>
</evidence>
<keyword evidence="2" id="KW-1185">Reference proteome</keyword>
<name>A0ACA9Y8H3_9ASCO</name>
<sequence length="575" mass="67802">MSSWSKLKNDIRLKLKNVKPIHYVIIMAIFIVFHLISPSNSSSSNSSKNTKLPINIPVDDYSAKVLNLYNSGSKGPIDFEWNQFLNIDGFVEKYKSLIEPLNCEEFGNRIRKSEKTRYNCIDDPDHKVPISLQENVLLYVDETQRKIFAKVHLLKSFPNPSKLIYLFHDNKIEIDVNKEPKKLKHKTSNLDKEIPKLTSYNQDLSAKAPIELDYEQFNYRTCLNSYKDESPVQQLHEKYKETRVARKYFSEAYLLDAQGTFNLDWRFFNSSEVISKDYDTLNMAKMSGIIRCWLHFCEKYNIKSFISDNNLIGWAMNGLHLPMEKDFNFHLPIDDLMKIIDMGFNQSIIFDYSDYNQKVHGSYLLDISPFFKMRDRNNQENTIDMRLIDIDSGLYIDLIALVNFSYERLFNYKAKPILQSLNSNDLIKVDKKIEIYKDKKENLLYSKDLDIYRFENLNKLLPVKFENAIGYIPKDYMEILTNEYFEPLKTSRGSFKFREFLNFWYPLEWCKMPPFTSVATKEDDEECLKNPLISGIQKSISKSASYHEQFMEWFKNLDVANYNLKPDDLSAIIYH</sequence>
<dbReference type="EMBL" id="CALSDN010000005">
    <property type="protein sequence ID" value="CAH6721315.1"/>
    <property type="molecule type" value="Genomic_DNA"/>
</dbReference>
<gene>
    <name evidence="1" type="ORF">CLIB1444_05S08350</name>
</gene>
<evidence type="ECO:0000313" key="1">
    <source>
        <dbReference type="EMBL" id="CAH6721315.1"/>
    </source>
</evidence>
<reference evidence="1" key="1">
    <citation type="submission" date="2022-06" db="EMBL/GenBank/DDBJ databases">
        <authorList>
            <person name="Legras J.-L."/>
            <person name="Devillers H."/>
            <person name="Grondin C."/>
        </authorList>
    </citation>
    <scope>NUCLEOTIDE SEQUENCE</scope>
    <source>
        <strain evidence="1">CLIB 1444</strain>
    </source>
</reference>
<proteinExistence type="predicted"/>
<accession>A0ACA9Y8H3</accession>
<dbReference type="Proteomes" id="UP001152531">
    <property type="component" value="Unassembled WGS sequence"/>
</dbReference>